<evidence type="ECO:0008006" key="5">
    <source>
        <dbReference type="Google" id="ProtNLM"/>
    </source>
</evidence>
<gene>
    <name evidence="3" type="ORF">EOE48_05980</name>
</gene>
<accession>A0A3S3UBK6</accession>
<feature type="compositionally biased region" description="Low complexity" evidence="1">
    <location>
        <begin position="51"/>
        <end position="68"/>
    </location>
</feature>
<evidence type="ECO:0000313" key="3">
    <source>
        <dbReference type="EMBL" id="RVU20156.1"/>
    </source>
</evidence>
<name>A0A3S3UBK6_9HYPH</name>
<organism evidence="3 4">
    <name type="scientific">Methylobacterium oryzihabitans</name>
    <dbReference type="NCBI Taxonomy" id="2499852"/>
    <lineage>
        <taxon>Bacteria</taxon>
        <taxon>Pseudomonadati</taxon>
        <taxon>Pseudomonadota</taxon>
        <taxon>Alphaproteobacteria</taxon>
        <taxon>Hyphomicrobiales</taxon>
        <taxon>Methylobacteriaceae</taxon>
        <taxon>Methylobacterium</taxon>
    </lineage>
</organism>
<protein>
    <recommendedName>
        <fullName evidence="5">Proteophosphoglycan ppg4</fullName>
    </recommendedName>
</protein>
<reference evidence="3 4" key="1">
    <citation type="submission" date="2019-01" db="EMBL/GenBank/DDBJ databases">
        <authorList>
            <person name="Chen W.-M."/>
        </authorList>
    </citation>
    <scope>NUCLEOTIDE SEQUENCE [LARGE SCALE GENOMIC DNA]</scope>
    <source>
        <strain evidence="3 4">TER-1</strain>
    </source>
</reference>
<keyword evidence="4" id="KW-1185">Reference proteome</keyword>
<dbReference type="AlphaFoldDB" id="A0A3S3UBK6"/>
<sequence length="90" mass="8606">MRTTALVLAAALALGGTAFAQSAMPGSAENNMNNPASVKSNAEKGMPGRDMPATTGTVTTPGAAPMATDVSTSGHSGGANTSSGPATGAR</sequence>
<feature type="chain" id="PRO_5018708568" description="Proteophosphoglycan ppg4" evidence="2">
    <location>
        <begin position="21"/>
        <end position="90"/>
    </location>
</feature>
<feature type="compositionally biased region" description="Polar residues" evidence="1">
    <location>
        <begin position="69"/>
        <end position="90"/>
    </location>
</feature>
<dbReference type="Proteomes" id="UP000286997">
    <property type="component" value="Unassembled WGS sequence"/>
</dbReference>
<comment type="caution">
    <text evidence="3">The sequence shown here is derived from an EMBL/GenBank/DDBJ whole genome shotgun (WGS) entry which is preliminary data.</text>
</comment>
<feature type="region of interest" description="Disordered" evidence="1">
    <location>
        <begin position="23"/>
        <end position="90"/>
    </location>
</feature>
<evidence type="ECO:0000256" key="1">
    <source>
        <dbReference type="SAM" id="MobiDB-lite"/>
    </source>
</evidence>
<dbReference type="RefSeq" id="WP_127727875.1">
    <property type="nucleotide sequence ID" value="NZ_SACP01000004.1"/>
</dbReference>
<evidence type="ECO:0000313" key="4">
    <source>
        <dbReference type="Proteomes" id="UP000286997"/>
    </source>
</evidence>
<dbReference type="OrthoDB" id="8002993at2"/>
<evidence type="ECO:0000256" key="2">
    <source>
        <dbReference type="SAM" id="SignalP"/>
    </source>
</evidence>
<keyword evidence="2" id="KW-0732">Signal</keyword>
<proteinExistence type="predicted"/>
<feature type="compositionally biased region" description="Polar residues" evidence="1">
    <location>
        <begin position="28"/>
        <end position="40"/>
    </location>
</feature>
<dbReference type="EMBL" id="SACP01000004">
    <property type="protein sequence ID" value="RVU20156.1"/>
    <property type="molecule type" value="Genomic_DNA"/>
</dbReference>
<feature type="signal peptide" evidence="2">
    <location>
        <begin position="1"/>
        <end position="20"/>
    </location>
</feature>